<dbReference type="SMART" id="SM00220">
    <property type="entry name" value="S_TKc"/>
    <property type="match status" value="1"/>
</dbReference>
<feature type="compositionally biased region" description="Polar residues" evidence="13">
    <location>
        <begin position="476"/>
        <end position="497"/>
    </location>
</feature>
<dbReference type="Gene3D" id="3.30.200.20">
    <property type="entry name" value="Phosphorylase Kinase, domain 1"/>
    <property type="match status" value="1"/>
</dbReference>
<evidence type="ECO:0000256" key="12">
    <source>
        <dbReference type="PROSITE-ProRule" id="PRU10141"/>
    </source>
</evidence>
<comment type="subcellular location">
    <subcellularLocation>
        <location evidence="1">Nucleus</location>
    </subcellularLocation>
</comment>
<dbReference type="Proteomes" id="UP000774326">
    <property type="component" value="Unassembled WGS sequence"/>
</dbReference>
<comment type="caution">
    <text evidence="15">The sequence shown here is derived from an EMBL/GenBank/DDBJ whole genome shotgun (WGS) entry which is preliminary data.</text>
</comment>
<feature type="region of interest" description="Disordered" evidence="13">
    <location>
        <begin position="471"/>
        <end position="512"/>
    </location>
</feature>
<feature type="region of interest" description="Disordered" evidence="13">
    <location>
        <begin position="526"/>
        <end position="707"/>
    </location>
</feature>
<feature type="compositionally biased region" description="Polar residues" evidence="13">
    <location>
        <begin position="613"/>
        <end position="660"/>
    </location>
</feature>
<dbReference type="PROSITE" id="PS00107">
    <property type="entry name" value="PROTEIN_KINASE_ATP"/>
    <property type="match status" value="1"/>
</dbReference>
<gene>
    <name evidence="15" type="ORF">WICPIJ_003603</name>
</gene>
<feature type="compositionally biased region" description="Polar residues" evidence="13">
    <location>
        <begin position="684"/>
        <end position="705"/>
    </location>
</feature>
<proteinExistence type="inferred from homology"/>
<dbReference type="GO" id="GO:0005634">
    <property type="term" value="C:nucleus"/>
    <property type="evidence" value="ECO:0007669"/>
    <property type="project" value="UniProtKB-SubCell"/>
</dbReference>
<dbReference type="GO" id="GO:0004693">
    <property type="term" value="F:cyclin-dependent protein serine/threonine kinase activity"/>
    <property type="evidence" value="ECO:0007669"/>
    <property type="project" value="UniProtKB-EC"/>
</dbReference>
<keyword evidence="7 12" id="KW-0547">Nucleotide-binding</keyword>
<dbReference type="Pfam" id="PF00069">
    <property type="entry name" value="Pkinase"/>
    <property type="match status" value="1"/>
</dbReference>
<dbReference type="FunFam" id="1.10.510.10:FF:000624">
    <property type="entry name" value="Mitogen-activated protein kinase"/>
    <property type="match status" value="1"/>
</dbReference>
<dbReference type="InterPro" id="IPR000719">
    <property type="entry name" value="Prot_kinase_dom"/>
</dbReference>
<feature type="domain" description="Protein kinase" evidence="14">
    <location>
        <begin position="56"/>
        <end position="373"/>
    </location>
</feature>
<evidence type="ECO:0000313" key="16">
    <source>
        <dbReference type="Proteomes" id="UP000774326"/>
    </source>
</evidence>
<sequence length="865" mass="98995">MDTEQVIQADTQHQPIQTETQAQLHRPLGLTRVAKLPPQKRFSRKGIKGFSKLKDYKNYEKLGEGTFGVVFKANRIVNPPMVVAIKKIIERKVDSLFPLTAFREMEAVKALRHPNIVDYVDFIFDDDKGEKENIKIPGLKVPNDIKEGKHYYMVFPYMHSDLAGVLMNPRIELDLPNIKSIMFQLFKGLDYLHRMYYIHRDIKTANILLDKNGIVKIADLGLIKTYRGNPVTDEHQGGGVHGLTPVVMTRWYRAPECVFQYSRYGTAVDMWSAGCVFGEMFEKRPIMKGDTDINQGYRIFEMVGWPTQQSMPGYSTFPLAGKFNKPASEKPPLLKSRFLEKMGPEGFDLMEKLLTLDPQKRITASMASKHEYFLTEPLPYVRVVCDFEESHEADKEKFSKLREQIRNRTVPASVPRASANKQEPHYHSQRPRQSPFKPVPGQLHHHAHKSANEQSSNQYFKQELPQRYDLPKEPSHFQQSFNRNQLPSGPSVNQQPEPHSKLHMRNSQGYNHDSYDYQQAAYNEERPSNSYQNYSQRPQQKSNSFNTNAPLKPYGFIVSHTNAALPPTSNPPAMPSQPQSQPQPTYHNTTTPYQREADDTYTDNGGRSGFQTGGRSQSNNPAAYTSNANRDIPRTSNNNNTSAGWATGNNTNPYGASGRNQSQYDSQQSQSQYFARSGYKSETGDNSQYTAHSQNATTPLSGSTSVDHEARERFAVDVNEANLKFNENHPEEDPLHSGNQYESSSSQGHSQQQQEPQQQLTQTQQFHNSEFQHSSYDKFHNNQNSSSNYYNNYRNNQLNFSKPNNNSNNYKNKSSHHHNHNNDYFNQNYQHQTGGSGHNRKEGGRHYSGFKNGQNRDRRANSNRR</sequence>
<dbReference type="SUPFAM" id="SSF56112">
    <property type="entry name" value="Protein kinase-like (PK-like)"/>
    <property type="match status" value="1"/>
</dbReference>
<evidence type="ECO:0000256" key="7">
    <source>
        <dbReference type="ARBA" id="ARBA00022741"/>
    </source>
</evidence>
<dbReference type="InterPro" id="IPR017441">
    <property type="entry name" value="Protein_kinase_ATP_BS"/>
</dbReference>
<name>A0A9P8Q737_WICPI</name>
<dbReference type="Gene3D" id="1.10.510.10">
    <property type="entry name" value="Transferase(Phosphotransferase) domain 1"/>
    <property type="match status" value="1"/>
</dbReference>
<keyword evidence="5" id="KW-0723">Serine/threonine-protein kinase</keyword>
<reference evidence="15" key="1">
    <citation type="journal article" date="2021" name="Open Biol.">
        <title>Shared evolutionary footprints suggest mitochondrial oxidative damage underlies multiple complex I losses in fungi.</title>
        <authorList>
            <person name="Schikora-Tamarit M.A."/>
            <person name="Marcet-Houben M."/>
            <person name="Nosek J."/>
            <person name="Gabaldon T."/>
        </authorList>
    </citation>
    <scope>NUCLEOTIDE SEQUENCE</scope>
    <source>
        <strain evidence="15">CBS2887</strain>
    </source>
</reference>
<dbReference type="EMBL" id="JAEUBG010002013">
    <property type="protein sequence ID" value="KAH3685418.1"/>
    <property type="molecule type" value="Genomic_DNA"/>
</dbReference>
<evidence type="ECO:0000256" key="11">
    <source>
        <dbReference type="ARBA" id="ARBA00041018"/>
    </source>
</evidence>
<keyword evidence="10" id="KW-0539">Nucleus</keyword>
<evidence type="ECO:0000256" key="1">
    <source>
        <dbReference type="ARBA" id="ARBA00004123"/>
    </source>
</evidence>
<dbReference type="EC" id="2.7.11.23" evidence="3"/>
<evidence type="ECO:0000313" key="15">
    <source>
        <dbReference type="EMBL" id="KAH3685418.1"/>
    </source>
</evidence>
<evidence type="ECO:0000256" key="2">
    <source>
        <dbReference type="ARBA" id="ARBA00006485"/>
    </source>
</evidence>
<feature type="compositionally biased region" description="Low complexity" evidence="13">
    <location>
        <begin position="781"/>
        <end position="812"/>
    </location>
</feature>
<organism evidence="15 16">
    <name type="scientific">Wickerhamomyces pijperi</name>
    <name type="common">Yeast</name>
    <name type="synonym">Pichia pijperi</name>
    <dbReference type="NCBI Taxonomy" id="599730"/>
    <lineage>
        <taxon>Eukaryota</taxon>
        <taxon>Fungi</taxon>
        <taxon>Dikarya</taxon>
        <taxon>Ascomycota</taxon>
        <taxon>Saccharomycotina</taxon>
        <taxon>Saccharomycetes</taxon>
        <taxon>Phaffomycetales</taxon>
        <taxon>Wickerhamomycetaceae</taxon>
        <taxon>Wickerhamomyces</taxon>
    </lineage>
</organism>
<dbReference type="PROSITE" id="PS50011">
    <property type="entry name" value="PROTEIN_KINASE_DOM"/>
    <property type="match status" value="1"/>
</dbReference>
<evidence type="ECO:0000256" key="3">
    <source>
        <dbReference type="ARBA" id="ARBA00012409"/>
    </source>
</evidence>
<feature type="compositionally biased region" description="Basic and acidic residues" evidence="13">
    <location>
        <begin position="854"/>
        <end position="865"/>
    </location>
</feature>
<evidence type="ECO:0000259" key="14">
    <source>
        <dbReference type="PROSITE" id="PS50011"/>
    </source>
</evidence>
<dbReference type="PANTHER" id="PTHR24056">
    <property type="entry name" value="CELL DIVISION PROTEIN KINASE"/>
    <property type="match status" value="1"/>
</dbReference>
<feature type="compositionally biased region" description="Low complexity" evidence="13">
    <location>
        <begin position="740"/>
        <end position="765"/>
    </location>
</feature>
<feature type="region of interest" description="Disordered" evidence="13">
    <location>
        <begin position="727"/>
        <end position="865"/>
    </location>
</feature>
<keyword evidence="8" id="KW-0418">Kinase</keyword>
<dbReference type="InterPro" id="IPR050108">
    <property type="entry name" value="CDK"/>
</dbReference>
<evidence type="ECO:0000256" key="6">
    <source>
        <dbReference type="ARBA" id="ARBA00022679"/>
    </source>
</evidence>
<feature type="compositionally biased region" description="Basic and acidic residues" evidence="13">
    <location>
        <begin position="395"/>
        <end position="406"/>
    </location>
</feature>
<evidence type="ECO:0000256" key="4">
    <source>
        <dbReference type="ARBA" id="ARBA00012425"/>
    </source>
</evidence>
<feature type="region of interest" description="Disordered" evidence="13">
    <location>
        <begin position="395"/>
        <end position="456"/>
    </location>
</feature>
<feature type="compositionally biased region" description="Low complexity" evidence="13">
    <location>
        <begin position="822"/>
        <end position="832"/>
    </location>
</feature>
<dbReference type="GO" id="GO:0009891">
    <property type="term" value="P:positive regulation of biosynthetic process"/>
    <property type="evidence" value="ECO:0007669"/>
    <property type="project" value="UniProtKB-ARBA"/>
</dbReference>
<dbReference type="EC" id="2.7.11.22" evidence="4"/>
<evidence type="ECO:0000256" key="5">
    <source>
        <dbReference type="ARBA" id="ARBA00022527"/>
    </source>
</evidence>
<evidence type="ECO:0000256" key="13">
    <source>
        <dbReference type="SAM" id="MobiDB-lite"/>
    </source>
</evidence>
<evidence type="ECO:0000256" key="10">
    <source>
        <dbReference type="ARBA" id="ARBA00023242"/>
    </source>
</evidence>
<dbReference type="OrthoDB" id="28397at2759"/>
<protein>
    <recommendedName>
        <fullName evidence="11">Serine/threonine-protein kinase BUR1</fullName>
        <ecNumber evidence="4">2.7.11.22</ecNumber>
        <ecNumber evidence="3">2.7.11.23</ecNumber>
    </recommendedName>
</protein>
<reference evidence="15" key="2">
    <citation type="submission" date="2021-01" db="EMBL/GenBank/DDBJ databases">
        <authorList>
            <person name="Schikora-Tamarit M.A."/>
        </authorList>
    </citation>
    <scope>NUCLEOTIDE SEQUENCE</scope>
    <source>
        <strain evidence="15">CBS2887</strain>
    </source>
</reference>
<feature type="binding site" evidence="12">
    <location>
        <position position="87"/>
    </location>
    <ligand>
        <name>ATP</name>
        <dbReference type="ChEBI" id="CHEBI:30616"/>
    </ligand>
</feature>
<feature type="compositionally biased region" description="Polar residues" evidence="13">
    <location>
        <begin position="528"/>
        <end position="549"/>
    </location>
</feature>
<dbReference type="AlphaFoldDB" id="A0A9P8Q737"/>
<dbReference type="PANTHER" id="PTHR24056:SF233">
    <property type="entry name" value="CYCLIN-DEPENDENT KINASE 9"/>
    <property type="match status" value="1"/>
</dbReference>
<keyword evidence="16" id="KW-1185">Reference proteome</keyword>
<dbReference type="GO" id="GO:0000307">
    <property type="term" value="C:cyclin-dependent protein kinase holoenzyme complex"/>
    <property type="evidence" value="ECO:0007669"/>
    <property type="project" value="UniProtKB-ARBA"/>
</dbReference>
<dbReference type="InterPro" id="IPR011009">
    <property type="entry name" value="Kinase-like_dom_sf"/>
</dbReference>
<comment type="similarity">
    <text evidence="2">Belongs to the protein kinase superfamily. CMGC Ser/Thr protein kinase family. CDC2/CDKX subfamily.</text>
</comment>
<dbReference type="GO" id="GO:0008353">
    <property type="term" value="F:RNA polymerase II CTD heptapeptide repeat kinase activity"/>
    <property type="evidence" value="ECO:0007669"/>
    <property type="project" value="UniProtKB-EC"/>
</dbReference>
<dbReference type="GO" id="GO:0005524">
    <property type="term" value="F:ATP binding"/>
    <property type="evidence" value="ECO:0007669"/>
    <property type="project" value="UniProtKB-UniRule"/>
</dbReference>
<evidence type="ECO:0000256" key="9">
    <source>
        <dbReference type="ARBA" id="ARBA00022840"/>
    </source>
</evidence>
<keyword evidence="6" id="KW-0808">Transferase</keyword>
<keyword evidence="9 12" id="KW-0067">ATP-binding</keyword>
<feature type="region of interest" description="Disordered" evidence="13">
    <location>
        <begin position="1"/>
        <end position="22"/>
    </location>
</feature>
<evidence type="ECO:0000256" key="8">
    <source>
        <dbReference type="ARBA" id="ARBA00022777"/>
    </source>
</evidence>
<dbReference type="PROSITE" id="PS00108">
    <property type="entry name" value="PROTEIN_KINASE_ST"/>
    <property type="match status" value="1"/>
</dbReference>
<feature type="compositionally biased region" description="Low complexity" evidence="13">
    <location>
        <begin position="661"/>
        <end position="673"/>
    </location>
</feature>
<accession>A0A9P8Q737</accession>
<dbReference type="InterPro" id="IPR008271">
    <property type="entry name" value="Ser/Thr_kinase_AS"/>
</dbReference>